<keyword evidence="2" id="KW-0812">Transmembrane</keyword>
<dbReference type="Proteomes" id="UP000775213">
    <property type="component" value="Unassembled WGS sequence"/>
</dbReference>
<protein>
    <submittedName>
        <fullName evidence="3">Uncharacterized protein</fullName>
    </submittedName>
</protein>
<sequence length="118" mass="11687">MPVHRGNDGGKLSAGFITCDTFIAVAISGSGLVCLLLFLRCGDLAGEYSAGAEPIGSARPDGAFSREVRPINALYARGSSPGTKGETRAGAEGKLVGETAAGGSGGGSDGRLIWGMGG</sequence>
<proteinExistence type="predicted"/>
<feature type="transmembrane region" description="Helical" evidence="2">
    <location>
        <begin position="12"/>
        <end position="39"/>
    </location>
</feature>
<organism evidence="3 4">
    <name type="scientific">Dendrobium chrysotoxum</name>
    <name type="common">Orchid</name>
    <dbReference type="NCBI Taxonomy" id="161865"/>
    <lineage>
        <taxon>Eukaryota</taxon>
        <taxon>Viridiplantae</taxon>
        <taxon>Streptophyta</taxon>
        <taxon>Embryophyta</taxon>
        <taxon>Tracheophyta</taxon>
        <taxon>Spermatophyta</taxon>
        <taxon>Magnoliopsida</taxon>
        <taxon>Liliopsida</taxon>
        <taxon>Asparagales</taxon>
        <taxon>Orchidaceae</taxon>
        <taxon>Epidendroideae</taxon>
        <taxon>Malaxideae</taxon>
        <taxon>Dendrobiinae</taxon>
        <taxon>Dendrobium</taxon>
    </lineage>
</organism>
<dbReference type="EMBL" id="JAGFBR010000018">
    <property type="protein sequence ID" value="KAH0450210.1"/>
    <property type="molecule type" value="Genomic_DNA"/>
</dbReference>
<feature type="compositionally biased region" description="Gly residues" evidence="1">
    <location>
        <begin position="100"/>
        <end position="109"/>
    </location>
</feature>
<accession>A0AAV7FKQ5</accession>
<evidence type="ECO:0000256" key="2">
    <source>
        <dbReference type="SAM" id="Phobius"/>
    </source>
</evidence>
<keyword evidence="4" id="KW-1185">Reference proteome</keyword>
<feature type="region of interest" description="Disordered" evidence="1">
    <location>
        <begin position="75"/>
        <end position="109"/>
    </location>
</feature>
<dbReference type="AlphaFoldDB" id="A0AAV7FKQ5"/>
<reference evidence="3 4" key="1">
    <citation type="journal article" date="2021" name="Hortic Res">
        <title>Chromosome-scale assembly of the Dendrobium chrysotoxum genome enhances the understanding of orchid evolution.</title>
        <authorList>
            <person name="Zhang Y."/>
            <person name="Zhang G.Q."/>
            <person name="Zhang D."/>
            <person name="Liu X.D."/>
            <person name="Xu X.Y."/>
            <person name="Sun W.H."/>
            <person name="Yu X."/>
            <person name="Zhu X."/>
            <person name="Wang Z.W."/>
            <person name="Zhao X."/>
            <person name="Zhong W.Y."/>
            <person name="Chen H."/>
            <person name="Yin W.L."/>
            <person name="Huang T."/>
            <person name="Niu S.C."/>
            <person name="Liu Z.J."/>
        </authorList>
    </citation>
    <scope>NUCLEOTIDE SEQUENCE [LARGE SCALE GENOMIC DNA]</scope>
    <source>
        <strain evidence="3">Lindl</strain>
    </source>
</reference>
<evidence type="ECO:0000313" key="4">
    <source>
        <dbReference type="Proteomes" id="UP000775213"/>
    </source>
</evidence>
<keyword evidence="2" id="KW-0472">Membrane</keyword>
<evidence type="ECO:0000313" key="3">
    <source>
        <dbReference type="EMBL" id="KAH0450210.1"/>
    </source>
</evidence>
<gene>
    <name evidence="3" type="ORF">IEQ34_020902</name>
</gene>
<evidence type="ECO:0000256" key="1">
    <source>
        <dbReference type="SAM" id="MobiDB-lite"/>
    </source>
</evidence>
<comment type="caution">
    <text evidence="3">The sequence shown here is derived from an EMBL/GenBank/DDBJ whole genome shotgun (WGS) entry which is preliminary data.</text>
</comment>
<keyword evidence="2" id="KW-1133">Transmembrane helix</keyword>
<name>A0AAV7FKQ5_DENCH</name>